<feature type="region of interest" description="Disordered" evidence="1">
    <location>
        <begin position="78"/>
        <end position="102"/>
    </location>
</feature>
<dbReference type="OrthoDB" id="2272687at2759"/>
<sequence length="129" mass="14261">MTTPSNIQNGKMVRLISVLSFVPLPLPLHPLDQKKEGMEIIGYARKSQGTESPSDRTRLLRRMVDNLRTRSLVNQVYASPSSSASEKLANRDDNGVAPLEGTDGTMQQLIEYLDTSGKEICLVCWGMPV</sequence>
<dbReference type="EMBL" id="LT555210">
    <property type="protein sequence ID" value="SAM09832.1"/>
    <property type="molecule type" value="Genomic_DNA"/>
</dbReference>
<dbReference type="InParanoid" id="A0A168TCI6"/>
<dbReference type="Proteomes" id="UP000078561">
    <property type="component" value="Unassembled WGS sequence"/>
</dbReference>
<protein>
    <submittedName>
        <fullName evidence="2">Uncharacterized protein</fullName>
    </submittedName>
</protein>
<evidence type="ECO:0000256" key="1">
    <source>
        <dbReference type="SAM" id="MobiDB-lite"/>
    </source>
</evidence>
<reference evidence="2" key="1">
    <citation type="submission" date="2016-04" db="EMBL/GenBank/DDBJ databases">
        <authorList>
            <person name="Evans L.H."/>
            <person name="Alamgir A."/>
            <person name="Owens N."/>
            <person name="Weber N.D."/>
            <person name="Virtaneva K."/>
            <person name="Barbian K."/>
            <person name="Babar A."/>
            <person name="Rosenke K."/>
        </authorList>
    </citation>
    <scope>NUCLEOTIDE SEQUENCE [LARGE SCALE GENOMIC DNA]</scope>
    <source>
        <strain evidence="2">CBS 101.48</strain>
    </source>
</reference>
<dbReference type="AlphaFoldDB" id="A0A168TCI6"/>
<evidence type="ECO:0000313" key="2">
    <source>
        <dbReference type="EMBL" id="SAM09832.1"/>
    </source>
</evidence>
<gene>
    <name evidence="2" type="primary">ABSGL_15541.1 scaffold 17607</name>
</gene>
<keyword evidence="3" id="KW-1185">Reference proteome</keyword>
<evidence type="ECO:0000313" key="3">
    <source>
        <dbReference type="Proteomes" id="UP000078561"/>
    </source>
</evidence>
<accession>A0A168TCI6</accession>
<proteinExistence type="predicted"/>
<name>A0A168TCI6_ABSGL</name>
<organism evidence="2">
    <name type="scientific">Absidia glauca</name>
    <name type="common">Pin mould</name>
    <dbReference type="NCBI Taxonomy" id="4829"/>
    <lineage>
        <taxon>Eukaryota</taxon>
        <taxon>Fungi</taxon>
        <taxon>Fungi incertae sedis</taxon>
        <taxon>Mucoromycota</taxon>
        <taxon>Mucoromycotina</taxon>
        <taxon>Mucoromycetes</taxon>
        <taxon>Mucorales</taxon>
        <taxon>Cunninghamellaceae</taxon>
        <taxon>Absidia</taxon>
    </lineage>
</organism>